<proteinExistence type="predicted"/>
<protein>
    <submittedName>
        <fullName evidence="1">Uncharacterized protein</fullName>
    </submittedName>
</protein>
<dbReference type="EMBL" id="LR796270">
    <property type="protein sequence ID" value="CAB4133169.1"/>
    <property type="molecule type" value="Genomic_DNA"/>
</dbReference>
<evidence type="ECO:0000313" key="1">
    <source>
        <dbReference type="EMBL" id="CAB4133169.1"/>
    </source>
</evidence>
<reference evidence="1" key="1">
    <citation type="submission" date="2020-04" db="EMBL/GenBank/DDBJ databases">
        <authorList>
            <person name="Chiriac C."/>
            <person name="Salcher M."/>
            <person name="Ghai R."/>
            <person name="Kavagutti S V."/>
        </authorList>
    </citation>
    <scope>NUCLEOTIDE SEQUENCE</scope>
</reference>
<sequence>MTKDEALKLAEDCGADIKPHPMVSGMHIITITDYELISFVEALEQPAQEPVGFTITGKLGDRCSFKSTTIKKGDKVYTHPAQEPVSYPSNLFEQIYEEICIWDKAGKHSKGALARRIEVLYTHPAPSWQGLSDDEIREIDDVTLGAEYFEEQATEFARAIEQALRNKNGT</sequence>
<organism evidence="1">
    <name type="scientific">uncultured Caudovirales phage</name>
    <dbReference type="NCBI Taxonomy" id="2100421"/>
    <lineage>
        <taxon>Viruses</taxon>
        <taxon>Duplodnaviria</taxon>
        <taxon>Heunggongvirae</taxon>
        <taxon>Uroviricota</taxon>
        <taxon>Caudoviricetes</taxon>
        <taxon>Peduoviridae</taxon>
        <taxon>Maltschvirus</taxon>
        <taxon>Maltschvirus maltsch</taxon>
    </lineage>
</organism>
<name>A0A6J5LN39_9CAUD</name>
<accession>A0A6J5LN39</accession>
<gene>
    <name evidence="1" type="ORF">UFOVP250_53</name>
</gene>